<evidence type="ECO:0000256" key="6">
    <source>
        <dbReference type="SAM" id="Phobius"/>
    </source>
</evidence>
<keyword evidence="8" id="KW-1185">Reference proteome</keyword>
<keyword evidence="4 6" id="KW-1133">Transmembrane helix</keyword>
<dbReference type="InterPro" id="IPR005538">
    <property type="entry name" value="LrgA/CidA"/>
</dbReference>
<dbReference type="Pfam" id="PF03788">
    <property type="entry name" value="LrgA"/>
    <property type="match status" value="1"/>
</dbReference>
<evidence type="ECO:0000256" key="4">
    <source>
        <dbReference type="ARBA" id="ARBA00022989"/>
    </source>
</evidence>
<protein>
    <submittedName>
        <fullName evidence="7">CidA/LrgA family protein</fullName>
    </submittedName>
</protein>
<comment type="subcellular location">
    <subcellularLocation>
        <location evidence="1">Cell membrane</location>
        <topology evidence="1">Multi-pass membrane protein</topology>
    </subcellularLocation>
</comment>
<evidence type="ECO:0000256" key="5">
    <source>
        <dbReference type="ARBA" id="ARBA00023136"/>
    </source>
</evidence>
<dbReference type="PANTHER" id="PTHR33931:SF2">
    <property type="entry name" value="HOLIN-LIKE PROTEIN CIDA"/>
    <property type="match status" value="1"/>
</dbReference>
<dbReference type="Proteomes" id="UP001528672">
    <property type="component" value="Unassembled WGS sequence"/>
</dbReference>
<keyword evidence="5 6" id="KW-0472">Membrane</keyword>
<dbReference type="EMBL" id="JAQSIO010000001">
    <property type="protein sequence ID" value="MDD0813482.1"/>
    <property type="molecule type" value="Genomic_DNA"/>
</dbReference>
<name>A0ABT5MC35_9BURK</name>
<keyword evidence="3 6" id="KW-0812">Transmembrane</keyword>
<feature type="transmembrane region" description="Helical" evidence="6">
    <location>
        <begin position="58"/>
        <end position="77"/>
    </location>
</feature>
<accession>A0ABT5MC35</accession>
<comment type="caution">
    <text evidence="7">The sequence shown here is derived from an EMBL/GenBank/DDBJ whole genome shotgun (WGS) entry which is preliminary data.</text>
</comment>
<dbReference type="RefSeq" id="WP_273925000.1">
    <property type="nucleotide sequence ID" value="NZ_JAQSIN010000005.1"/>
</dbReference>
<keyword evidence="2" id="KW-1003">Cell membrane</keyword>
<feature type="transmembrane region" description="Helical" evidence="6">
    <location>
        <begin position="31"/>
        <end position="46"/>
    </location>
</feature>
<proteinExistence type="predicted"/>
<evidence type="ECO:0000313" key="7">
    <source>
        <dbReference type="EMBL" id="MDD0813482.1"/>
    </source>
</evidence>
<evidence type="ECO:0000256" key="1">
    <source>
        <dbReference type="ARBA" id="ARBA00004651"/>
    </source>
</evidence>
<evidence type="ECO:0000256" key="3">
    <source>
        <dbReference type="ARBA" id="ARBA00022692"/>
    </source>
</evidence>
<sequence length="121" mass="13032">MIHGLATLFLLQLLGEALVFALHLPVPGPLLGMVLLAAFLVWRGHVPEGLGQAAGGLLQNLMLLFIPAVTGVMMHWGRVAQEWQPFLVACVAGVAITLLVTAFTLRWLLRRSGTALDEELA</sequence>
<dbReference type="PANTHER" id="PTHR33931">
    <property type="entry name" value="HOLIN-LIKE PROTEIN CIDA-RELATED"/>
    <property type="match status" value="1"/>
</dbReference>
<reference evidence="7 8" key="1">
    <citation type="submission" date="2023-02" db="EMBL/GenBank/DDBJ databases">
        <title>Bacterial whole genome sequence for Curvibacter sp. HBC28.</title>
        <authorList>
            <person name="Le V."/>
            <person name="Ko S.-R."/>
            <person name="Ahn C.-Y."/>
            <person name="Oh H.-M."/>
        </authorList>
    </citation>
    <scope>NUCLEOTIDE SEQUENCE [LARGE SCALE GENOMIC DNA]</scope>
    <source>
        <strain evidence="7 8">HBC28</strain>
    </source>
</reference>
<evidence type="ECO:0000256" key="2">
    <source>
        <dbReference type="ARBA" id="ARBA00022475"/>
    </source>
</evidence>
<feature type="transmembrane region" description="Helical" evidence="6">
    <location>
        <begin position="83"/>
        <end position="105"/>
    </location>
</feature>
<gene>
    <name evidence="7" type="ORF">PSQ39_02445</name>
</gene>
<evidence type="ECO:0000313" key="8">
    <source>
        <dbReference type="Proteomes" id="UP001528672"/>
    </source>
</evidence>
<organism evidence="7 8">
    <name type="scientific">Curvibacter microcysteis</name>
    <dbReference type="NCBI Taxonomy" id="3026419"/>
    <lineage>
        <taxon>Bacteria</taxon>
        <taxon>Pseudomonadati</taxon>
        <taxon>Pseudomonadota</taxon>
        <taxon>Betaproteobacteria</taxon>
        <taxon>Burkholderiales</taxon>
        <taxon>Comamonadaceae</taxon>
        <taxon>Curvibacter</taxon>
    </lineage>
</organism>